<evidence type="ECO:0000256" key="1">
    <source>
        <dbReference type="ARBA" id="ARBA00004141"/>
    </source>
</evidence>
<keyword evidence="3 8" id="KW-0812">Transmembrane</keyword>
<dbReference type="Pfam" id="PF00654">
    <property type="entry name" value="Voltage_CLC"/>
    <property type="match status" value="1"/>
</dbReference>
<proteinExistence type="predicted"/>
<dbReference type="SUPFAM" id="SSF116726">
    <property type="entry name" value="TrkA C-terminal domain-like"/>
    <property type="match status" value="1"/>
</dbReference>
<dbReference type="Proteomes" id="UP001238155">
    <property type="component" value="Chromosome"/>
</dbReference>
<dbReference type="PRINTS" id="PR00762">
    <property type="entry name" value="CLCHANNEL"/>
</dbReference>
<dbReference type="Pfam" id="PF02080">
    <property type="entry name" value="TrkA_C"/>
    <property type="match status" value="1"/>
</dbReference>
<reference evidence="10" key="1">
    <citation type="submission" date="2023-04" db="EMBL/GenBank/DDBJ databases">
        <title>Four porcine-derived lactic acid bacteria strains analyses and their evaluation as potential probiotics based on genomics.</title>
        <authorList>
            <person name="Niu D."/>
        </authorList>
    </citation>
    <scope>NUCLEOTIDE SEQUENCE</scope>
    <source>
        <strain evidence="10">ZSB1</strain>
    </source>
</reference>
<keyword evidence="4 8" id="KW-1133">Transmembrane helix</keyword>
<organism evidence="10 11">
    <name type="scientific">Ligilactobacillus animalis</name>
    <dbReference type="NCBI Taxonomy" id="1605"/>
    <lineage>
        <taxon>Bacteria</taxon>
        <taxon>Bacillati</taxon>
        <taxon>Bacillota</taxon>
        <taxon>Bacilli</taxon>
        <taxon>Lactobacillales</taxon>
        <taxon>Lactobacillaceae</taxon>
        <taxon>Ligilactobacillus</taxon>
    </lineage>
</organism>
<feature type="transmembrane region" description="Helical" evidence="8">
    <location>
        <begin position="328"/>
        <end position="345"/>
    </location>
</feature>
<feature type="transmembrane region" description="Helical" evidence="8">
    <location>
        <begin position="191"/>
        <end position="215"/>
    </location>
</feature>
<dbReference type="GO" id="GO:0005247">
    <property type="term" value="F:voltage-gated chloride channel activity"/>
    <property type="evidence" value="ECO:0007669"/>
    <property type="project" value="TreeGrafter"/>
</dbReference>
<protein>
    <submittedName>
        <fullName evidence="10">Chloride channel protein</fullName>
    </submittedName>
</protein>
<dbReference type="InterPro" id="IPR006037">
    <property type="entry name" value="RCK_C"/>
</dbReference>
<feature type="transmembrane region" description="Helical" evidence="8">
    <location>
        <begin position="265"/>
        <end position="282"/>
    </location>
</feature>
<dbReference type="GO" id="GO:0008324">
    <property type="term" value="F:monoatomic cation transmembrane transporter activity"/>
    <property type="evidence" value="ECO:0007669"/>
    <property type="project" value="InterPro"/>
</dbReference>
<dbReference type="CDD" id="cd01031">
    <property type="entry name" value="EriC"/>
    <property type="match status" value="1"/>
</dbReference>
<keyword evidence="2" id="KW-0813">Transport</keyword>
<feature type="transmembrane region" description="Helical" evidence="8">
    <location>
        <begin position="16"/>
        <end position="38"/>
    </location>
</feature>
<evidence type="ECO:0000256" key="8">
    <source>
        <dbReference type="SAM" id="Phobius"/>
    </source>
</evidence>
<sequence>MKKISLKSLNYVRFRFIIRGALVGILVGFVVSLFRLVIENLLKVMQGVYPKLLTEPKFWPIVILFLIFVLGVNAHFLAKEPNISGSGIPQVEGQLAGLIEVDWWSVLWRKWIGGVLAIGSGLFLGREGPSIQLGAMVGQGVSQKLHLSKSEQRCLLAGGAAAGLAAAFNAPIAASLFVIEEIYHNFSPFVWTTSLAAAVTANFVSLNFFGLRPVLYLPHDQSFPPSSYWALVILGIFLGLLGLVYEFLTLNSSYLYQKLKWLSPRFYGVIPLAIVIFIGMYWPQYLGGGNNLIVSLPAWHLTLGSLLFLSLLRLVFSTLSYGSSLPGGIFLPILTLGALLGALYWKALAQMGLLSDAFLVNCMVYAMAGYFAGIGKAPFTAILLVTEMVGSLEHLMPLALVSLTAYAVCDILHGKPIYEAMLANLSAHTDKQKMLLKVDQHEQFEFPIFAGSKLQDRQVKTIAWPKECLLLTIRRGEKEILPHGETLLKAGDTLVILTVPAKRALIRAKLTQLSDLPPN</sequence>
<feature type="transmembrane region" description="Helical" evidence="8">
    <location>
        <begin position="227"/>
        <end position="245"/>
    </location>
</feature>
<feature type="domain" description="RCK C-terminal" evidence="9">
    <location>
        <begin position="431"/>
        <end position="514"/>
    </location>
</feature>
<dbReference type="RefSeq" id="WP_066024112.1">
    <property type="nucleotide sequence ID" value="NZ_CABIZJ010000001.1"/>
</dbReference>
<evidence type="ECO:0000256" key="3">
    <source>
        <dbReference type="ARBA" id="ARBA00022692"/>
    </source>
</evidence>
<accession>A0AAJ6FQT8</accession>
<dbReference type="GO" id="GO:0005886">
    <property type="term" value="C:plasma membrane"/>
    <property type="evidence" value="ECO:0007669"/>
    <property type="project" value="TreeGrafter"/>
</dbReference>
<dbReference type="SUPFAM" id="SSF81340">
    <property type="entry name" value="Clc chloride channel"/>
    <property type="match status" value="1"/>
</dbReference>
<evidence type="ECO:0000256" key="6">
    <source>
        <dbReference type="ARBA" id="ARBA00023136"/>
    </source>
</evidence>
<gene>
    <name evidence="10" type="ORF">QFF56_06400</name>
</gene>
<dbReference type="GeneID" id="61226757"/>
<dbReference type="EMBL" id="CP123751">
    <property type="protein sequence ID" value="WHQ79590.1"/>
    <property type="molecule type" value="Genomic_DNA"/>
</dbReference>
<feature type="transmembrane region" description="Helical" evidence="8">
    <location>
        <begin position="294"/>
        <end position="316"/>
    </location>
</feature>
<dbReference type="PANTHER" id="PTHR45711:SF6">
    <property type="entry name" value="CHLORIDE CHANNEL PROTEIN"/>
    <property type="match status" value="1"/>
</dbReference>
<dbReference type="InterPro" id="IPR001807">
    <property type="entry name" value="ClC"/>
</dbReference>
<dbReference type="InterPro" id="IPR014743">
    <property type="entry name" value="Cl-channel_core"/>
</dbReference>
<dbReference type="PROSITE" id="PS51202">
    <property type="entry name" value="RCK_C"/>
    <property type="match status" value="1"/>
</dbReference>
<comment type="subcellular location">
    <subcellularLocation>
        <location evidence="1">Membrane</location>
        <topology evidence="1">Multi-pass membrane protein</topology>
    </subcellularLocation>
</comment>
<dbReference type="GO" id="GO:0006813">
    <property type="term" value="P:potassium ion transport"/>
    <property type="evidence" value="ECO:0007669"/>
    <property type="project" value="InterPro"/>
</dbReference>
<feature type="transmembrane region" description="Helical" evidence="8">
    <location>
        <begin position="58"/>
        <end position="78"/>
    </location>
</feature>
<evidence type="ECO:0000256" key="4">
    <source>
        <dbReference type="ARBA" id="ARBA00022989"/>
    </source>
</evidence>
<keyword evidence="6 8" id="KW-0472">Membrane</keyword>
<dbReference type="Gene3D" id="1.10.3080.10">
    <property type="entry name" value="Clc chloride channel"/>
    <property type="match status" value="1"/>
</dbReference>
<evidence type="ECO:0000256" key="5">
    <source>
        <dbReference type="ARBA" id="ARBA00023065"/>
    </source>
</evidence>
<dbReference type="AlphaFoldDB" id="A0AAJ6FQT8"/>
<evidence type="ECO:0000256" key="2">
    <source>
        <dbReference type="ARBA" id="ARBA00022448"/>
    </source>
</evidence>
<name>A0AAJ6FQT8_9LACO</name>
<evidence type="ECO:0000313" key="10">
    <source>
        <dbReference type="EMBL" id="WHQ79590.1"/>
    </source>
</evidence>
<keyword evidence="5" id="KW-0406">Ion transport</keyword>
<dbReference type="PANTHER" id="PTHR45711">
    <property type="entry name" value="CHLORIDE CHANNEL PROTEIN"/>
    <property type="match status" value="1"/>
</dbReference>
<keyword evidence="7" id="KW-0868">Chloride</keyword>
<evidence type="ECO:0000313" key="11">
    <source>
        <dbReference type="Proteomes" id="UP001238155"/>
    </source>
</evidence>
<evidence type="ECO:0000256" key="7">
    <source>
        <dbReference type="ARBA" id="ARBA00023214"/>
    </source>
</evidence>
<feature type="transmembrane region" description="Helical" evidence="8">
    <location>
        <begin position="357"/>
        <end position="375"/>
    </location>
</feature>
<dbReference type="Gene3D" id="3.30.70.1450">
    <property type="entry name" value="Regulator of K+ conductance, C-terminal domain"/>
    <property type="match status" value="1"/>
</dbReference>
<dbReference type="InterPro" id="IPR036721">
    <property type="entry name" value="RCK_C_sf"/>
</dbReference>
<evidence type="ECO:0000259" key="9">
    <source>
        <dbReference type="PROSITE" id="PS51202"/>
    </source>
</evidence>